<gene>
    <name evidence="2" type="ORF">LCGC14_1708070</name>
</gene>
<reference evidence="2" key="1">
    <citation type="journal article" date="2015" name="Nature">
        <title>Complex archaea that bridge the gap between prokaryotes and eukaryotes.</title>
        <authorList>
            <person name="Spang A."/>
            <person name="Saw J.H."/>
            <person name="Jorgensen S.L."/>
            <person name="Zaremba-Niedzwiedzka K."/>
            <person name="Martijn J."/>
            <person name="Lind A.E."/>
            <person name="van Eijk R."/>
            <person name="Schleper C."/>
            <person name="Guy L."/>
            <person name="Ettema T.J."/>
        </authorList>
    </citation>
    <scope>NUCLEOTIDE SEQUENCE</scope>
</reference>
<accession>A0A0F9I3M1</accession>
<evidence type="ECO:0000256" key="1">
    <source>
        <dbReference type="SAM" id="Coils"/>
    </source>
</evidence>
<proteinExistence type="predicted"/>
<evidence type="ECO:0000313" key="2">
    <source>
        <dbReference type="EMBL" id="KKM14244.1"/>
    </source>
</evidence>
<feature type="coiled-coil region" evidence="1">
    <location>
        <begin position="141"/>
        <end position="172"/>
    </location>
</feature>
<sequence length="182" mass="20871">MITKIPKVLYKNKISEVLDDIRYNYGKLARVGYIYGLLAIDQDAKIIAIDSRLDRQLNYWDLSSIGAALYGVARQGQDFFEASSLERATIIYNDMRLFVKSIGKIELNKKGKRDILVVLLTDKDVNLGVMFLQLSNFAVKMKRAIEESQSTMNKLRMSEKELKKHIKDLKKQIFSDKIGTIS</sequence>
<dbReference type="EMBL" id="LAZR01015194">
    <property type="protein sequence ID" value="KKM14244.1"/>
    <property type="molecule type" value="Genomic_DNA"/>
</dbReference>
<name>A0A0F9I3M1_9ZZZZ</name>
<evidence type="ECO:0008006" key="3">
    <source>
        <dbReference type="Google" id="ProtNLM"/>
    </source>
</evidence>
<comment type="caution">
    <text evidence="2">The sequence shown here is derived from an EMBL/GenBank/DDBJ whole genome shotgun (WGS) entry which is preliminary data.</text>
</comment>
<keyword evidence="1" id="KW-0175">Coiled coil</keyword>
<organism evidence="2">
    <name type="scientific">marine sediment metagenome</name>
    <dbReference type="NCBI Taxonomy" id="412755"/>
    <lineage>
        <taxon>unclassified sequences</taxon>
        <taxon>metagenomes</taxon>
        <taxon>ecological metagenomes</taxon>
    </lineage>
</organism>
<dbReference type="Gene3D" id="3.30.450.30">
    <property type="entry name" value="Dynein light chain 2a, cytoplasmic"/>
    <property type="match status" value="1"/>
</dbReference>
<dbReference type="AlphaFoldDB" id="A0A0F9I3M1"/>
<protein>
    <recommendedName>
        <fullName evidence="3">Roadblock/LAMTOR2 domain-containing protein</fullName>
    </recommendedName>
</protein>
<dbReference type="SUPFAM" id="SSF103196">
    <property type="entry name" value="Roadblock/LC7 domain"/>
    <property type="match status" value="1"/>
</dbReference>